<gene>
    <name evidence="3" type="ORF">A6035_09045</name>
</gene>
<feature type="transmembrane region" description="Helical" evidence="2">
    <location>
        <begin position="30"/>
        <end position="50"/>
    </location>
</feature>
<feature type="compositionally biased region" description="Basic and acidic residues" evidence="1">
    <location>
        <begin position="1"/>
        <end position="16"/>
    </location>
</feature>
<reference evidence="3 4" key="1">
    <citation type="submission" date="2016-04" db="EMBL/GenBank/DDBJ databases">
        <title>Complete genome sequence of Dietzia lutea YIM 80766T, a strain isolated from desert soil in Egypt.</title>
        <authorList>
            <person name="Zhao J."/>
            <person name="Hu B."/>
            <person name="Geng S."/>
            <person name="Nie Y."/>
            <person name="Tang Y."/>
        </authorList>
    </citation>
    <scope>NUCLEOTIDE SEQUENCE [LARGE SCALE GENOMIC DNA]</scope>
    <source>
        <strain evidence="3 4">YIM 80766</strain>
    </source>
</reference>
<evidence type="ECO:0000313" key="3">
    <source>
        <dbReference type="EMBL" id="AWH92290.1"/>
    </source>
</evidence>
<proteinExistence type="predicted"/>
<dbReference type="RefSeq" id="WP_108847536.1">
    <property type="nucleotide sequence ID" value="NZ_CP015449.1"/>
</dbReference>
<protein>
    <recommendedName>
        <fullName evidence="5">DUF3515 domain-containing protein</fullName>
    </recommendedName>
</protein>
<sequence>MASRDSDPADRYDAGPRDAGAASAAPVSKIVVALAAVIPLAMLAVVLVMVRGIGDEAAEEAASEPVAAVAIPAPAAGSEECAALVGQLPEMLGDAARVALVEPAPEGTAAYRMPDAEPIIVRCGLPAPPTFTVGVGLQEVNGVQWFNEPDPDPAVTDSTWVAVDRPQYVAVTLPEGSGTGPIQDLSDALTAALEEVEPNPAPAG</sequence>
<keyword evidence="2" id="KW-1133">Transmembrane helix</keyword>
<organism evidence="3 4">
    <name type="scientific">Dietzia lutea</name>
    <dbReference type="NCBI Taxonomy" id="546160"/>
    <lineage>
        <taxon>Bacteria</taxon>
        <taxon>Bacillati</taxon>
        <taxon>Actinomycetota</taxon>
        <taxon>Actinomycetes</taxon>
        <taxon>Mycobacteriales</taxon>
        <taxon>Dietziaceae</taxon>
        <taxon>Dietzia</taxon>
    </lineage>
</organism>
<feature type="region of interest" description="Disordered" evidence="1">
    <location>
        <begin position="1"/>
        <end position="20"/>
    </location>
</feature>
<evidence type="ECO:0000256" key="2">
    <source>
        <dbReference type="SAM" id="Phobius"/>
    </source>
</evidence>
<dbReference type="OrthoDB" id="4422435at2"/>
<evidence type="ECO:0000313" key="4">
    <source>
        <dbReference type="Proteomes" id="UP000244928"/>
    </source>
</evidence>
<dbReference type="AlphaFoldDB" id="A0A2S1R7N0"/>
<dbReference type="Pfam" id="PF12028">
    <property type="entry name" value="DUF3515"/>
    <property type="match status" value="1"/>
</dbReference>
<name>A0A2S1R7N0_9ACTN</name>
<keyword evidence="2" id="KW-0472">Membrane</keyword>
<keyword evidence="4" id="KW-1185">Reference proteome</keyword>
<evidence type="ECO:0000256" key="1">
    <source>
        <dbReference type="SAM" id="MobiDB-lite"/>
    </source>
</evidence>
<dbReference type="Proteomes" id="UP000244928">
    <property type="component" value="Chromosome"/>
</dbReference>
<dbReference type="EMBL" id="CP015449">
    <property type="protein sequence ID" value="AWH92290.1"/>
    <property type="molecule type" value="Genomic_DNA"/>
</dbReference>
<dbReference type="KEGG" id="dlu:A6035_09045"/>
<accession>A0A2S1R7N0</accession>
<dbReference type="InterPro" id="IPR021903">
    <property type="entry name" value="DUF3515"/>
</dbReference>
<evidence type="ECO:0008006" key="5">
    <source>
        <dbReference type="Google" id="ProtNLM"/>
    </source>
</evidence>
<keyword evidence="2" id="KW-0812">Transmembrane</keyword>